<organism evidence="2 3">
    <name type="scientific">Candidatus Aquitaenariimonas noxiae</name>
    <dbReference type="NCBI Taxonomy" id="1974741"/>
    <lineage>
        <taxon>Bacteria</taxon>
        <taxon>Pseudomonadati</taxon>
        <taxon>Candidatus Omnitrophota</taxon>
        <taxon>Candidatus Aquitaenariimonas</taxon>
    </lineage>
</organism>
<dbReference type="Proteomes" id="UP000230052">
    <property type="component" value="Unassembled WGS sequence"/>
</dbReference>
<reference evidence="2 3" key="1">
    <citation type="submission" date="2017-09" db="EMBL/GenBank/DDBJ databases">
        <title>Depth-based differentiation of microbial function through sediment-hosted aquifers and enrichment of novel symbionts in the deep terrestrial subsurface.</title>
        <authorList>
            <person name="Probst A.J."/>
            <person name="Ladd B."/>
            <person name="Jarett J.K."/>
            <person name="Geller-Mcgrath D.E."/>
            <person name="Sieber C.M."/>
            <person name="Emerson J.B."/>
            <person name="Anantharaman K."/>
            <person name="Thomas B.C."/>
            <person name="Malmstrom R."/>
            <person name="Stieglmeier M."/>
            <person name="Klingl A."/>
            <person name="Woyke T."/>
            <person name="Ryan C.M."/>
            <person name="Banfield J.F."/>
        </authorList>
    </citation>
    <scope>NUCLEOTIDE SEQUENCE [LARGE SCALE GENOMIC DNA]</scope>
    <source>
        <strain evidence="2">CG07_land_8_20_14_0_80_42_15</strain>
    </source>
</reference>
<gene>
    <name evidence="2" type="ORF">COS99_04870</name>
</gene>
<comment type="caution">
    <text evidence="2">The sequence shown here is derived from an EMBL/GenBank/DDBJ whole genome shotgun (WGS) entry which is preliminary data.</text>
</comment>
<accession>A0A2J0KSQ9</accession>
<protein>
    <recommendedName>
        <fullName evidence="4">PsbP C-terminal domain-containing protein</fullName>
    </recommendedName>
</protein>
<feature type="chain" id="PRO_5014374781" description="PsbP C-terminal domain-containing protein" evidence="1">
    <location>
        <begin position="22"/>
        <end position="211"/>
    </location>
</feature>
<evidence type="ECO:0000313" key="2">
    <source>
        <dbReference type="EMBL" id="PIU41551.1"/>
    </source>
</evidence>
<evidence type="ECO:0000256" key="1">
    <source>
        <dbReference type="SAM" id="SignalP"/>
    </source>
</evidence>
<name>A0A2J0KSQ9_9BACT</name>
<dbReference type="EMBL" id="PEWV01000048">
    <property type="protein sequence ID" value="PIU41551.1"/>
    <property type="molecule type" value="Genomic_DNA"/>
</dbReference>
<dbReference type="AlphaFoldDB" id="A0A2J0KSQ9"/>
<evidence type="ECO:0000313" key="3">
    <source>
        <dbReference type="Proteomes" id="UP000230052"/>
    </source>
</evidence>
<evidence type="ECO:0008006" key="4">
    <source>
        <dbReference type="Google" id="ProtNLM"/>
    </source>
</evidence>
<feature type="signal peptide" evidence="1">
    <location>
        <begin position="1"/>
        <end position="21"/>
    </location>
</feature>
<proteinExistence type="predicted"/>
<keyword evidence="1" id="KW-0732">Signal</keyword>
<sequence length="211" mass="24157">MKRNILILTVCFFFFVPFCFSQQENNYHNSDGHFSLVLPDSWIQIPGDILSKKNAEIGELYKGIAVIKYDAGFEKKNKKHFAYPYLLIKIDKNGKLTNSQIQGYSASGQFKDRVGEALKNVESFSSGMLKFGAPGEIKYDEEKQMLYYIQEQDVYGVGKVKAVNITMLSSFGYTSLYFNTLSVRFDEDIASFNQAIDSFKYDDGYQYSKPQ</sequence>